<feature type="signal peptide" evidence="2">
    <location>
        <begin position="1"/>
        <end position="21"/>
    </location>
</feature>
<feature type="region of interest" description="Disordered" evidence="1">
    <location>
        <begin position="48"/>
        <end position="144"/>
    </location>
</feature>
<organism evidence="3 4">
    <name type="scientific">Orbilia brochopaga</name>
    <dbReference type="NCBI Taxonomy" id="3140254"/>
    <lineage>
        <taxon>Eukaryota</taxon>
        <taxon>Fungi</taxon>
        <taxon>Dikarya</taxon>
        <taxon>Ascomycota</taxon>
        <taxon>Pezizomycotina</taxon>
        <taxon>Orbiliomycetes</taxon>
        <taxon>Orbiliales</taxon>
        <taxon>Orbiliaceae</taxon>
        <taxon>Orbilia</taxon>
    </lineage>
</organism>
<accession>A0AAV9UVE4</accession>
<comment type="caution">
    <text evidence="3">The sequence shown here is derived from an EMBL/GenBank/DDBJ whole genome shotgun (WGS) entry which is preliminary data.</text>
</comment>
<dbReference type="AlphaFoldDB" id="A0AAV9UVE4"/>
<evidence type="ECO:0000313" key="4">
    <source>
        <dbReference type="Proteomes" id="UP001375240"/>
    </source>
</evidence>
<feature type="compositionally biased region" description="Pro residues" evidence="1">
    <location>
        <begin position="100"/>
        <end position="111"/>
    </location>
</feature>
<protein>
    <submittedName>
        <fullName evidence="3">Uncharacterized protein</fullName>
    </submittedName>
</protein>
<keyword evidence="2" id="KW-0732">Signal</keyword>
<evidence type="ECO:0000256" key="2">
    <source>
        <dbReference type="SAM" id="SignalP"/>
    </source>
</evidence>
<feature type="chain" id="PRO_5043832992" evidence="2">
    <location>
        <begin position="22"/>
        <end position="144"/>
    </location>
</feature>
<dbReference type="Proteomes" id="UP001375240">
    <property type="component" value="Unassembled WGS sequence"/>
</dbReference>
<reference evidence="3 4" key="1">
    <citation type="submission" date="2019-10" db="EMBL/GenBank/DDBJ databases">
        <authorList>
            <person name="Palmer J.M."/>
        </authorList>
    </citation>
    <scope>NUCLEOTIDE SEQUENCE [LARGE SCALE GENOMIC DNA]</scope>
    <source>
        <strain evidence="3 4">TWF696</strain>
    </source>
</reference>
<evidence type="ECO:0000256" key="1">
    <source>
        <dbReference type="SAM" id="MobiDB-lite"/>
    </source>
</evidence>
<proteinExistence type="predicted"/>
<feature type="compositionally biased region" description="Basic and acidic residues" evidence="1">
    <location>
        <begin position="134"/>
        <end position="144"/>
    </location>
</feature>
<evidence type="ECO:0000313" key="3">
    <source>
        <dbReference type="EMBL" id="KAK6349442.1"/>
    </source>
</evidence>
<sequence>MQLATKALILSVPLNVLTVSALPLYRSPQSKSTVIPYSLIYRRAKDITPAGSSGIEPLDTDATHWTTPPAEPPDPDPGPPPMRPYIDKSTSESHALETPPSLPVAPLPPPDAVRSNPDGLPSKPAQPDNPGWKKLSDKDDTIRL</sequence>
<dbReference type="EMBL" id="JAVHNQ010000004">
    <property type="protein sequence ID" value="KAK6349442.1"/>
    <property type="molecule type" value="Genomic_DNA"/>
</dbReference>
<feature type="compositionally biased region" description="Basic and acidic residues" evidence="1">
    <location>
        <begin position="85"/>
        <end position="95"/>
    </location>
</feature>
<name>A0AAV9UVE4_9PEZI</name>
<feature type="compositionally biased region" description="Pro residues" evidence="1">
    <location>
        <begin position="69"/>
        <end position="83"/>
    </location>
</feature>
<gene>
    <name evidence="3" type="ORF">TWF696_005726</name>
</gene>
<keyword evidence="4" id="KW-1185">Reference proteome</keyword>